<dbReference type="RefSeq" id="XP_039237341.1">
    <property type="nucleotide sequence ID" value="XM_039381407.1"/>
</dbReference>
<feature type="region of interest" description="Disordered" evidence="1">
    <location>
        <begin position="111"/>
        <end position="152"/>
    </location>
</feature>
<keyword evidence="2" id="KW-1185">Reference proteome</keyword>
<accession>A0A7R5K790</accession>
<dbReference type="AlphaFoldDB" id="A0A7R5K790"/>
<gene>
    <name evidence="3" type="primary">LOC120323264</name>
</gene>
<sequence>MLLCKSVSVWLQAAKPSCLHFWPQTRFPHYFLLRILAVPSSILSALLPVPPSRSASPGGSCFLLSGAASRSRSLSPPFPSPLFLSHPLPSLLLPPPLSFVASPSVLQPSSLHKPPLPAAMPGSPPLPSRRPAPRGPARPPFPGPPRAALPAGEGWGTRLAALSAPAAAAVVPSCRLTRLPVRSVDFTRGTDNITVRQGDTAIL</sequence>
<reference evidence="3" key="1">
    <citation type="submission" date="2025-08" db="UniProtKB">
        <authorList>
            <consortium name="RefSeq"/>
        </authorList>
    </citation>
    <scope>IDENTIFICATION</scope>
    <source>
        <tissue evidence="3">Muscle</tissue>
    </source>
</reference>
<name>A0A7R5K790_9PASS</name>
<dbReference type="Proteomes" id="UP000504627">
    <property type="component" value="Unplaced"/>
</dbReference>
<dbReference type="GeneID" id="120323264"/>
<organism evidence="2 3">
    <name type="scientific">Pipra filicauda</name>
    <name type="common">Wire-tailed manakin</name>
    <dbReference type="NCBI Taxonomy" id="649802"/>
    <lineage>
        <taxon>Eukaryota</taxon>
        <taxon>Metazoa</taxon>
        <taxon>Chordata</taxon>
        <taxon>Craniata</taxon>
        <taxon>Vertebrata</taxon>
        <taxon>Euteleostomi</taxon>
        <taxon>Archelosauria</taxon>
        <taxon>Archosauria</taxon>
        <taxon>Dinosauria</taxon>
        <taxon>Saurischia</taxon>
        <taxon>Theropoda</taxon>
        <taxon>Coelurosauria</taxon>
        <taxon>Aves</taxon>
        <taxon>Neognathae</taxon>
        <taxon>Neoaves</taxon>
        <taxon>Telluraves</taxon>
        <taxon>Australaves</taxon>
        <taxon>Passeriformes</taxon>
        <taxon>Pipridae</taxon>
        <taxon>Pipra</taxon>
    </lineage>
</organism>
<proteinExistence type="predicted"/>
<feature type="compositionally biased region" description="Pro residues" evidence="1">
    <location>
        <begin position="114"/>
        <end position="147"/>
    </location>
</feature>
<protein>
    <submittedName>
        <fullName evidence="3">Wiskott-Aldrich syndrome protein homolog 1-like</fullName>
    </submittedName>
</protein>
<feature type="non-terminal residue" evidence="3">
    <location>
        <position position="203"/>
    </location>
</feature>
<evidence type="ECO:0000256" key="1">
    <source>
        <dbReference type="SAM" id="MobiDB-lite"/>
    </source>
</evidence>
<evidence type="ECO:0000313" key="3">
    <source>
        <dbReference type="RefSeq" id="XP_039237341.1"/>
    </source>
</evidence>
<dbReference type="InParanoid" id="A0A7R5K790"/>
<evidence type="ECO:0000313" key="2">
    <source>
        <dbReference type="Proteomes" id="UP000504627"/>
    </source>
</evidence>